<dbReference type="AlphaFoldDB" id="A0A8H5FKT0"/>
<dbReference type="SUPFAM" id="SSF57850">
    <property type="entry name" value="RING/U-box"/>
    <property type="match status" value="1"/>
</dbReference>
<dbReference type="OrthoDB" id="2562444at2759"/>
<sequence length="585" mass="66669">MLRCILSNCSTTCGKGYNRNTYYRGLIKRLVSALYTPIHDMDQNTSTIAKLRAEQVDQISDNLSRSLYQLAPLDASADADSSSPSPLPQQLQWAVERLKELFNELEPEQLLVVLPEIRKLMDLGRYNQSNGLGLGLREFDEFGQLLGRLMTVKERRSKIPVVRYLPCISDFPPSELNGPASSEWLAMFVHSDVPSVCIEDYNACCNICLEDFEEPALALELLQVDGDDVDLMAKDDRTQASPKPLRQLICGHVLHVRRLPAMFQGDNYDEMFECPVCRAEVWTSLPDPQQFSLLPPKIPLEIARSSVSSDQRQTYDDYYNSLRPWQKIHENLLNWATSTLRMSDFDQALNSTTHGHPVNEIALFIWIMQTYRRYVYSRMTDSSDHEGLVDCLVLDHVEAWSIGSFISEGEHRAASRGLREFWDVSGLQDAPRLLAVLAEHSRPDGSCHWVVHRFSLPDGALTTYHFYPELPACPDCRPASWWPAIHLAWPDAVICPDPSMPTLIHLHRPVQLAEVDNFVAAVGIWYNILMGLPAECVDLERVRDVIGTEVESLRERYNSWASYLSTFFGDLYRRCERVEGDRVDL</sequence>
<organism evidence="1 2">
    <name type="scientific">Tetrapyrgos nigripes</name>
    <dbReference type="NCBI Taxonomy" id="182062"/>
    <lineage>
        <taxon>Eukaryota</taxon>
        <taxon>Fungi</taxon>
        <taxon>Dikarya</taxon>
        <taxon>Basidiomycota</taxon>
        <taxon>Agaricomycotina</taxon>
        <taxon>Agaricomycetes</taxon>
        <taxon>Agaricomycetidae</taxon>
        <taxon>Agaricales</taxon>
        <taxon>Marasmiineae</taxon>
        <taxon>Marasmiaceae</taxon>
        <taxon>Tetrapyrgos</taxon>
    </lineage>
</organism>
<dbReference type="Proteomes" id="UP000559256">
    <property type="component" value="Unassembled WGS sequence"/>
</dbReference>
<dbReference type="EMBL" id="JAACJM010000176">
    <property type="protein sequence ID" value="KAF5340454.1"/>
    <property type="molecule type" value="Genomic_DNA"/>
</dbReference>
<dbReference type="InterPro" id="IPR013083">
    <property type="entry name" value="Znf_RING/FYVE/PHD"/>
</dbReference>
<evidence type="ECO:0000313" key="1">
    <source>
        <dbReference type="EMBL" id="KAF5340454.1"/>
    </source>
</evidence>
<name>A0A8H5FKT0_9AGAR</name>
<proteinExistence type="predicted"/>
<comment type="caution">
    <text evidence="1">The sequence shown here is derived from an EMBL/GenBank/DDBJ whole genome shotgun (WGS) entry which is preliminary data.</text>
</comment>
<gene>
    <name evidence="1" type="ORF">D9758_013578</name>
</gene>
<dbReference type="Gene3D" id="3.30.40.10">
    <property type="entry name" value="Zinc/RING finger domain, C3HC4 (zinc finger)"/>
    <property type="match status" value="1"/>
</dbReference>
<evidence type="ECO:0000313" key="2">
    <source>
        <dbReference type="Proteomes" id="UP000559256"/>
    </source>
</evidence>
<reference evidence="1 2" key="1">
    <citation type="journal article" date="2020" name="ISME J.">
        <title>Uncovering the hidden diversity of litter-decomposition mechanisms in mushroom-forming fungi.</title>
        <authorList>
            <person name="Floudas D."/>
            <person name="Bentzer J."/>
            <person name="Ahren D."/>
            <person name="Johansson T."/>
            <person name="Persson P."/>
            <person name="Tunlid A."/>
        </authorList>
    </citation>
    <scope>NUCLEOTIDE SEQUENCE [LARGE SCALE GENOMIC DNA]</scope>
    <source>
        <strain evidence="1 2">CBS 291.85</strain>
    </source>
</reference>
<evidence type="ECO:0008006" key="3">
    <source>
        <dbReference type="Google" id="ProtNLM"/>
    </source>
</evidence>
<protein>
    <recommendedName>
        <fullName evidence="3">RING-type domain-containing protein</fullName>
    </recommendedName>
</protein>
<keyword evidence="2" id="KW-1185">Reference proteome</keyword>
<accession>A0A8H5FKT0</accession>